<evidence type="ECO:0000313" key="5">
    <source>
        <dbReference type="EMBL" id="TNV85926.1"/>
    </source>
</evidence>
<feature type="compositionally biased region" description="Polar residues" evidence="4">
    <location>
        <begin position="467"/>
        <end position="476"/>
    </location>
</feature>
<feature type="compositionally biased region" description="Basic and acidic residues" evidence="4">
    <location>
        <begin position="81"/>
        <end position="92"/>
    </location>
</feature>
<organism evidence="5 6">
    <name type="scientific">Halteria grandinella</name>
    <dbReference type="NCBI Taxonomy" id="5974"/>
    <lineage>
        <taxon>Eukaryota</taxon>
        <taxon>Sar</taxon>
        <taxon>Alveolata</taxon>
        <taxon>Ciliophora</taxon>
        <taxon>Intramacronucleata</taxon>
        <taxon>Spirotrichea</taxon>
        <taxon>Stichotrichia</taxon>
        <taxon>Sporadotrichida</taxon>
        <taxon>Halteriidae</taxon>
        <taxon>Halteria</taxon>
    </lineage>
</organism>
<evidence type="ECO:0000256" key="1">
    <source>
        <dbReference type="ARBA" id="ARBA00022441"/>
    </source>
</evidence>
<name>A0A8J8T910_HALGN</name>
<feature type="coiled-coil region" evidence="3">
    <location>
        <begin position="292"/>
        <end position="319"/>
    </location>
</feature>
<protein>
    <recommendedName>
        <fullName evidence="7">Kelch motif family protein</fullName>
    </recommendedName>
</protein>
<comment type="caution">
    <text evidence="5">The sequence shown here is derived from an EMBL/GenBank/DDBJ whole genome shotgun (WGS) entry which is preliminary data.</text>
</comment>
<dbReference type="PANTHER" id="PTHR24412:SF489">
    <property type="entry name" value="RING FINGER DOMAIN AND KELCH REPEAT-CONTAINING PROTEIN DDB_G0271372"/>
    <property type="match status" value="1"/>
</dbReference>
<dbReference type="Gene3D" id="2.120.10.80">
    <property type="entry name" value="Kelch-type beta propeller"/>
    <property type="match status" value="1"/>
</dbReference>
<keyword evidence="1" id="KW-0880">Kelch repeat</keyword>
<sequence length="814" mass="91962">MNSDHQDSGDIAPQNNTSPRATSPCQQPETNDNCPDAVAENQGLANEGEGKNSFEQEMQNLVEDIGGAEKAHSRGGSQGKSEQDQRGQKPENRGSNASNQEGSSNSSAPIPNKMMSKLMEGLNLQHSLVKDIMCQPHNQFAIFFSDQQKKYKCYLCLAEEQNLVLVNDNYQKHLEEFDRIKVKTQDVIRDNAKRMNVMKGWKHVIRDSLMKVRNDFVDWVDGFTQQFVRSLKGIESQQELADLGGFMIDNTLKRMLEEIRESYVQLLVIFQEISNQSIQGKLDSIEVTKKTIQDIESKVAQQDHELKTLHQRVQQAQDKTVSLDSLTSKIQQKFMRHFEKRLMNSRKGADPGMTMIQGEFGMQGLMKGQSRMATGSWGQKPVVEQSQLNRIPPTQGPLKPQQNFYQQQQQQLHMDTIDFSEIRYDPRSAGAGGPDGTTHTLVFDEDYGQTGNIFTYQAKTVPPPNPQSMVASQIQSHRNEEEKREERLSSAQSQKQTSANLDSSTISYKYRHKNQNSIYYLKPQSNDIWLLDFKVQGFVKETIRGISQLPKLFSSIQLQSGFIYVVGGMNQELILRNTWELDGNMNMIQREPMKTGRYNAALALLSDRFIFCLGGFIAKDKACDIVEVLDTKANQWYPVVNLNKARGCTSACCVASRYIYVFPGQQKDTLNTIEFLDISSPMVSLQAMRGLKWTTLVIQNQDLSVNFGFGSVPLTQNELLLFGGNTVKTFLFDIANTFSGIKNQKGSAPSVAKVTTNKGTELCTPAIFSYQSDYVARLFGNYLYAIDSFQQNLHVYSLKDKIWNFSALRDLGVN</sequence>
<feature type="region of interest" description="Disordered" evidence="4">
    <location>
        <begin position="1"/>
        <end position="112"/>
    </location>
</feature>
<dbReference type="SMART" id="SM00612">
    <property type="entry name" value="Kelch"/>
    <property type="match status" value="2"/>
</dbReference>
<keyword evidence="3" id="KW-0175">Coiled coil</keyword>
<feature type="compositionally biased region" description="Polar residues" evidence="4">
    <location>
        <begin position="489"/>
        <end position="500"/>
    </location>
</feature>
<dbReference type="SUPFAM" id="SSF117281">
    <property type="entry name" value="Kelch motif"/>
    <property type="match status" value="1"/>
</dbReference>
<feature type="compositionally biased region" description="Polar residues" evidence="4">
    <location>
        <begin position="13"/>
        <end position="33"/>
    </location>
</feature>
<keyword evidence="2" id="KW-0677">Repeat</keyword>
<dbReference type="InterPro" id="IPR006652">
    <property type="entry name" value="Kelch_1"/>
</dbReference>
<dbReference type="AlphaFoldDB" id="A0A8J8T910"/>
<dbReference type="Proteomes" id="UP000785679">
    <property type="component" value="Unassembled WGS sequence"/>
</dbReference>
<keyword evidence="6" id="KW-1185">Reference proteome</keyword>
<gene>
    <name evidence="5" type="ORF">FGO68_gene9262</name>
</gene>
<dbReference type="InterPro" id="IPR015915">
    <property type="entry name" value="Kelch-typ_b-propeller"/>
</dbReference>
<proteinExistence type="predicted"/>
<feature type="compositionally biased region" description="Basic and acidic residues" evidence="4">
    <location>
        <begin position="477"/>
        <end position="488"/>
    </location>
</feature>
<evidence type="ECO:0000256" key="4">
    <source>
        <dbReference type="SAM" id="MobiDB-lite"/>
    </source>
</evidence>
<dbReference type="OrthoDB" id="290482at2759"/>
<accession>A0A8J8T910</accession>
<feature type="region of interest" description="Disordered" evidence="4">
    <location>
        <begin position="458"/>
        <end position="500"/>
    </location>
</feature>
<dbReference type="EMBL" id="RRYP01001456">
    <property type="protein sequence ID" value="TNV85926.1"/>
    <property type="molecule type" value="Genomic_DNA"/>
</dbReference>
<reference evidence="5" key="1">
    <citation type="submission" date="2019-06" db="EMBL/GenBank/DDBJ databases">
        <authorList>
            <person name="Zheng W."/>
        </authorList>
    </citation>
    <scope>NUCLEOTIDE SEQUENCE</scope>
    <source>
        <strain evidence="5">QDHG01</strain>
    </source>
</reference>
<feature type="compositionally biased region" description="Polar residues" evidence="4">
    <location>
        <begin position="93"/>
        <end position="109"/>
    </location>
</feature>
<evidence type="ECO:0000313" key="6">
    <source>
        <dbReference type="Proteomes" id="UP000785679"/>
    </source>
</evidence>
<dbReference type="PANTHER" id="PTHR24412">
    <property type="entry name" value="KELCH PROTEIN"/>
    <property type="match status" value="1"/>
</dbReference>
<evidence type="ECO:0008006" key="7">
    <source>
        <dbReference type="Google" id="ProtNLM"/>
    </source>
</evidence>
<evidence type="ECO:0000256" key="3">
    <source>
        <dbReference type="SAM" id="Coils"/>
    </source>
</evidence>
<evidence type="ECO:0000256" key="2">
    <source>
        <dbReference type="ARBA" id="ARBA00022737"/>
    </source>
</evidence>